<evidence type="ECO:0000313" key="5">
    <source>
        <dbReference type="Proteomes" id="UP000628017"/>
    </source>
</evidence>
<keyword evidence="5" id="KW-1185">Reference proteome</keyword>
<dbReference type="GO" id="GO:0016020">
    <property type="term" value="C:membrane"/>
    <property type="evidence" value="ECO:0007669"/>
    <property type="project" value="TreeGrafter"/>
</dbReference>
<keyword evidence="1" id="KW-1133">Transmembrane helix</keyword>
<feature type="transmembrane region" description="Helical" evidence="1">
    <location>
        <begin position="163"/>
        <end position="182"/>
    </location>
</feature>
<feature type="domain" description="Acyltransferase 3" evidence="2">
    <location>
        <begin position="7"/>
        <end position="327"/>
    </location>
</feature>
<name>A0A916R2W8_9RHOB</name>
<comment type="caution">
    <text evidence="4">The sequence shown here is derived from an EMBL/GenBank/DDBJ whole genome shotgun (WGS) entry which is preliminary data.</text>
</comment>
<dbReference type="PANTHER" id="PTHR23028">
    <property type="entry name" value="ACETYLTRANSFERASE"/>
    <property type="match status" value="1"/>
</dbReference>
<proteinExistence type="predicted"/>
<dbReference type="EMBL" id="BMKA01000006">
    <property type="protein sequence ID" value="GGA29671.1"/>
    <property type="molecule type" value="Genomic_DNA"/>
</dbReference>
<feature type="transmembrane region" description="Helical" evidence="1">
    <location>
        <begin position="342"/>
        <end position="364"/>
    </location>
</feature>
<dbReference type="GO" id="GO:0009103">
    <property type="term" value="P:lipopolysaccharide biosynthetic process"/>
    <property type="evidence" value="ECO:0007669"/>
    <property type="project" value="TreeGrafter"/>
</dbReference>
<dbReference type="Proteomes" id="UP000628017">
    <property type="component" value="Unassembled WGS sequence"/>
</dbReference>
<dbReference type="GO" id="GO:0016747">
    <property type="term" value="F:acyltransferase activity, transferring groups other than amino-acyl groups"/>
    <property type="evidence" value="ECO:0007669"/>
    <property type="project" value="InterPro"/>
</dbReference>
<dbReference type="Pfam" id="PF01757">
    <property type="entry name" value="Acyl_transf_3"/>
    <property type="match status" value="1"/>
</dbReference>
<dbReference type="InterPro" id="IPR050879">
    <property type="entry name" value="Acyltransferase_3"/>
</dbReference>
<dbReference type="InterPro" id="IPR002656">
    <property type="entry name" value="Acyl_transf_3_dom"/>
</dbReference>
<dbReference type="Pfam" id="PF19040">
    <property type="entry name" value="SGNH"/>
    <property type="match status" value="1"/>
</dbReference>
<keyword evidence="1" id="KW-0472">Membrane</keyword>
<dbReference type="AlphaFoldDB" id="A0A916R2W8"/>
<evidence type="ECO:0000256" key="1">
    <source>
        <dbReference type="SAM" id="Phobius"/>
    </source>
</evidence>
<feature type="domain" description="SGNH" evidence="3">
    <location>
        <begin position="392"/>
        <end position="653"/>
    </location>
</feature>
<dbReference type="InterPro" id="IPR043968">
    <property type="entry name" value="SGNH"/>
</dbReference>
<keyword evidence="4" id="KW-0012">Acyltransferase</keyword>
<keyword evidence="1" id="KW-0812">Transmembrane</keyword>
<dbReference type="RefSeq" id="WP_188678088.1">
    <property type="nucleotide sequence ID" value="NZ_BMKA01000006.1"/>
</dbReference>
<dbReference type="PANTHER" id="PTHR23028:SF53">
    <property type="entry name" value="ACYL_TRANSF_3 DOMAIN-CONTAINING PROTEIN"/>
    <property type="match status" value="1"/>
</dbReference>
<feature type="transmembrane region" description="Helical" evidence="1">
    <location>
        <begin position="132"/>
        <end position="156"/>
    </location>
</feature>
<feature type="transmembrane region" description="Helical" evidence="1">
    <location>
        <begin position="32"/>
        <end position="53"/>
    </location>
</feature>
<sequence>MHQYRREIDGLRALAILPVLFFHFDIPGFSGGFVGVDIFFVISGFLIGGILWGELSDTGRVRLGHFYLRRIRRLAPVYFAVILTCLVVGWLIMLPFDFRALGKEIISSSVYLSNVYFFSEAGYFDTAAKEKILLHTWSLSVEEQFYIFLPLTLLLLKAVRSSLPVVLGLVGLVSFIACIAVTPQSQTATFYLFPFRAWEMLAGVLLAIAGVQRGLTWDLHPALSWGGVALMGAGVTLLTPDPSFPGWKAAVPVLGAVLIIANGKNANLINQVLSSRVLVFIGLISYSLYLWHWPIVTLSSYYWGEAGSLPVRLVKIVLSVGVAYLSWRFIEGPTRRARIPPAWLFTAAGVATAGALAAGALLFVRDGLPERFDPQVRTHIEATRGFRQDWRRCIVPAEGGFSGIEVCPIGPEGEPRLLIWGDSHVRAFKEGLEQAAFEHNVPALIIWRAGCVPAFGLEKSENTSTSVQNTACGEKNRQIEAALSKGAFDTVLLIGRWTYYTQGVGVGRDVQNTIKISATDGHETPQDALVRQAMQDSIATLTEQGRKVFVLRQAPEIFDYDSRVVARDLAHGRMNQEDVARLSVTPLEDLELRNAEADRMLAALSGQAEVIDPWPFFCDDTGCSAMWDGRAEYLDNNHVINTTAKRLRGIFAPVFDAAGGTP</sequence>
<protein>
    <submittedName>
        <fullName evidence="4">Acyltransferase</fullName>
    </submittedName>
</protein>
<reference evidence="4" key="1">
    <citation type="journal article" date="2014" name="Int. J. Syst. Evol. Microbiol.">
        <title>Complete genome sequence of Corynebacterium casei LMG S-19264T (=DSM 44701T), isolated from a smear-ripened cheese.</title>
        <authorList>
            <consortium name="US DOE Joint Genome Institute (JGI-PGF)"/>
            <person name="Walter F."/>
            <person name="Albersmeier A."/>
            <person name="Kalinowski J."/>
            <person name="Ruckert C."/>
        </authorList>
    </citation>
    <scope>NUCLEOTIDE SEQUENCE</scope>
    <source>
        <strain evidence="4">CGMCC 1.15880</strain>
    </source>
</reference>
<organism evidence="4 5">
    <name type="scientific">Neptunicoccus cionae</name>
    <dbReference type="NCBI Taxonomy" id="2035344"/>
    <lineage>
        <taxon>Bacteria</taxon>
        <taxon>Pseudomonadati</taxon>
        <taxon>Pseudomonadota</taxon>
        <taxon>Alphaproteobacteria</taxon>
        <taxon>Rhodobacterales</taxon>
        <taxon>Paracoccaceae</taxon>
        <taxon>Neptunicoccus</taxon>
    </lineage>
</organism>
<feature type="transmembrane region" description="Helical" evidence="1">
    <location>
        <begin position="273"/>
        <end position="293"/>
    </location>
</feature>
<keyword evidence="4" id="KW-0808">Transferase</keyword>
<reference evidence="4" key="2">
    <citation type="submission" date="2020-09" db="EMBL/GenBank/DDBJ databases">
        <authorList>
            <person name="Sun Q."/>
            <person name="Zhou Y."/>
        </authorList>
    </citation>
    <scope>NUCLEOTIDE SEQUENCE</scope>
    <source>
        <strain evidence="4">CGMCC 1.15880</strain>
    </source>
</reference>
<feature type="transmembrane region" description="Helical" evidence="1">
    <location>
        <begin position="74"/>
        <end position="93"/>
    </location>
</feature>
<evidence type="ECO:0000259" key="3">
    <source>
        <dbReference type="Pfam" id="PF19040"/>
    </source>
</evidence>
<evidence type="ECO:0000313" key="4">
    <source>
        <dbReference type="EMBL" id="GGA29671.1"/>
    </source>
</evidence>
<feature type="transmembrane region" description="Helical" evidence="1">
    <location>
        <begin position="222"/>
        <end position="238"/>
    </location>
</feature>
<feature type="transmembrane region" description="Helical" evidence="1">
    <location>
        <begin position="188"/>
        <end position="210"/>
    </location>
</feature>
<feature type="transmembrane region" description="Helical" evidence="1">
    <location>
        <begin position="244"/>
        <end position="261"/>
    </location>
</feature>
<feature type="transmembrane region" description="Helical" evidence="1">
    <location>
        <begin position="313"/>
        <end position="330"/>
    </location>
</feature>
<gene>
    <name evidence="4" type="ORF">GCM10011498_33590</name>
</gene>
<accession>A0A916R2W8</accession>
<evidence type="ECO:0000259" key="2">
    <source>
        <dbReference type="Pfam" id="PF01757"/>
    </source>
</evidence>